<dbReference type="PANTHER" id="PTHR16026">
    <property type="entry name" value="CARTILAGE ACIDIC PROTEIN 1"/>
    <property type="match status" value="1"/>
</dbReference>
<name>A0ABS4E563_9HYPH</name>
<feature type="region of interest" description="Disordered" evidence="1">
    <location>
        <begin position="209"/>
        <end position="232"/>
    </location>
</feature>
<dbReference type="InterPro" id="IPR011519">
    <property type="entry name" value="UnbV_ASPIC"/>
</dbReference>
<keyword evidence="2" id="KW-0732">Signal</keyword>
<dbReference type="Proteomes" id="UP000759443">
    <property type="component" value="Unassembled WGS sequence"/>
</dbReference>
<keyword evidence="5" id="KW-1185">Reference proteome</keyword>
<dbReference type="EMBL" id="JAGGJU010000015">
    <property type="protein sequence ID" value="MBP1853091.1"/>
    <property type="molecule type" value="Genomic_DNA"/>
</dbReference>
<protein>
    <recommendedName>
        <fullName evidence="3">ASPIC/UnbV domain-containing protein</fullName>
    </recommendedName>
</protein>
<dbReference type="PANTHER" id="PTHR16026:SF0">
    <property type="entry name" value="CARTILAGE ACIDIC PROTEIN 1"/>
    <property type="match status" value="1"/>
</dbReference>
<reference evidence="4 5" key="1">
    <citation type="submission" date="2021-03" db="EMBL/GenBank/DDBJ databases">
        <title>Genomic Encyclopedia of Type Strains, Phase IV (KMG-IV): sequencing the most valuable type-strain genomes for metagenomic binning, comparative biology and taxonomic classification.</title>
        <authorList>
            <person name="Goeker M."/>
        </authorList>
    </citation>
    <scope>NUCLEOTIDE SEQUENCE [LARGE SCALE GENOMIC DNA]</scope>
    <source>
        <strain evidence="4 5">DSM 21600</strain>
    </source>
</reference>
<proteinExistence type="predicted"/>
<dbReference type="Pfam" id="PF07593">
    <property type="entry name" value="UnbV_ASPIC"/>
    <property type="match status" value="1"/>
</dbReference>
<evidence type="ECO:0000313" key="5">
    <source>
        <dbReference type="Proteomes" id="UP000759443"/>
    </source>
</evidence>
<evidence type="ECO:0000256" key="2">
    <source>
        <dbReference type="SAM" id="SignalP"/>
    </source>
</evidence>
<feature type="domain" description="ASPIC/UnbV" evidence="3">
    <location>
        <begin position="488"/>
        <end position="551"/>
    </location>
</feature>
<dbReference type="SUPFAM" id="SSF69318">
    <property type="entry name" value="Integrin alpha N-terminal domain"/>
    <property type="match status" value="1"/>
</dbReference>
<comment type="caution">
    <text evidence="4">The sequence shown here is derived from an EMBL/GenBank/DDBJ whole genome shotgun (WGS) entry which is preliminary data.</text>
</comment>
<evidence type="ECO:0000313" key="4">
    <source>
        <dbReference type="EMBL" id="MBP1853091.1"/>
    </source>
</evidence>
<dbReference type="InterPro" id="IPR028994">
    <property type="entry name" value="Integrin_alpha_N"/>
</dbReference>
<feature type="signal peptide" evidence="2">
    <location>
        <begin position="1"/>
        <end position="24"/>
    </location>
</feature>
<evidence type="ECO:0000259" key="3">
    <source>
        <dbReference type="Pfam" id="PF07593"/>
    </source>
</evidence>
<feature type="chain" id="PRO_5047015554" description="ASPIC/UnbV domain-containing protein" evidence="2">
    <location>
        <begin position="25"/>
        <end position="579"/>
    </location>
</feature>
<organism evidence="4 5">
    <name type="scientific">Rhizobium halophytocola</name>
    <dbReference type="NCBI Taxonomy" id="735519"/>
    <lineage>
        <taxon>Bacteria</taxon>
        <taxon>Pseudomonadati</taxon>
        <taxon>Pseudomonadota</taxon>
        <taxon>Alphaproteobacteria</taxon>
        <taxon>Hyphomicrobiales</taxon>
        <taxon>Rhizobiaceae</taxon>
        <taxon>Rhizobium/Agrobacterium group</taxon>
        <taxon>Rhizobium</taxon>
    </lineage>
</organism>
<accession>A0ABS4E563</accession>
<dbReference type="Gene3D" id="2.130.10.130">
    <property type="entry name" value="Integrin alpha, N-terminal"/>
    <property type="match status" value="1"/>
</dbReference>
<dbReference type="InterPro" id="IPR027039">
    <property type="entry name" value="Crtac1"/>
</dbReference>
<dbReference type="RefSeq" id="WP_209948571.1">
    <property type="nucleotide sequence ID" value="NZ_JAGGJU010000015.1"/>
</dbReference>
<evidence type="ECO:0000256" key="1">
    <source>
        <dbReference type="SAM" id="MobiDB-lite"/>
    </source>
</evidence>
<gene>
    <name evidence="4" type="ORF">J2Z17_004550</name>
</gene>
<sequence>MTRFLLLLLSLSGSASVIVSPAGADETDFPMDVPAYHEEAIAAGIDHRYTGGWEFFVGGGVASFDCNGDRMPDLLLAGGTSEAALYVNHSAAGGPLSFEKLGLDLAERDLTSVIGAYPVDIDNDRQTDLVLLRLGENIVLKGKGNCRFEKADRLFSLDGGRDWTTAFAATWETGQTYPTLAFGNYVDRWAPGTPFGTCSPNVFLRPRLGNAESAPAPGQTVEPGAGGGAGTPDYSDALRLDPSYCTLSMLFTDWNRSGQPSLRVTNDRQYYRGGQEQLWQIDPTRPPKQYLASQGWSHLKIWGMGIAETDLNADGLPEYALTSMGDTMLQTLDDEAEEDRPTYRDIAFERGTTAHRPYSGDDHRPSTGWHSQFADVNNDTNIDLFIAKGNVEQMPEFANDDPDNLLLQDFAGKFHEMGDTAGIGLPTKGRGAVVEDFNADGMLDLVVVNRSQPASLFRNLGARTPWGHRPLGNWTKIELDNGKVNPMGIGAKINLRAGTLTQVRTVEIGGGHASGHVGFTHFGLGVNERAVVRVQWPDGEWSPPYRIFANQHVVIRRGDVTARYWFPRKAGSGTVETKN</sequence>